<dbReference type="InterPro" id="IPR036856">
    <property type="entry name" value="Ald_Oxase/Xan_DH_a/b_sf"/>
</dbReference>
<sequence>MTTTTQSTTSQAVPDTARVDAYDKVRGATRYGTDQNLPGMAYAMLAVARIGRGTLRAIDRSAAQAVAGVRLVLTHEDMQGLASAGFILGGGYGVQSLQPLAGTAIAYSGQPIAIVVADTLEAATEAAALVRATYDETPFTVDFGAPGNRALPQADLPLPKPAFADRVRGDADVAFAAASVRIEAQYRGPAQHANPIELLGTVAHWQGDMLTVYESTQNSGALRHGLARQLALPPDQVRVVSPSVGGGFGQKNSLQGHTVLVALAARRLSRPVKLVLTREQVFHASGFRPASTHRLQLGADATGRLLAITHEVQQQTSQHDLFPSSCTEISASMYACANFRGRESLVRTDTHTPGFMRGPWEHFTCFALESAMDELAHATGQDPVALRLAHDTPVDPQSGKPFSSRHLAQCLTRGAERFGWARRSPAPGSMRAADGTLIGWGVAAGAYKAAMAPAIARLRVSDDGRVRIDIGGHEMGQGIRTAVANTVAGVLQVPARQVTVVLGDTRSVPQHLTAGSWGTATALPAVLQAAEQAKAELAALNSTSRRARTPAQILKAARTPFIEVESRHRAPGQPEPIYARLAQGLPSAAGPHYPEFTAFSYIAHFVEVRIEPHTRRVRVPRVVSVADCGRVASPRTARSQVQGGVVWGIGAALREISEVDPRHGGFLNANLAEYVLPVNLDIGSIEADFIDAPDPHLNALGVKGLGEVVMTGVAPAIANAIFHATGKRLRELPIRLEHLL</sequence>
<evidence type="ECO:0000313" key="4">
    <source>
        <dbReference type="EMBL" id="MBB6559792.1"/>
    </source>
</evidence>
<dbReference type="PANTHER" id="PTHR11908">
    <property type="entry name" value="XANTHINE DEHYDROGENASE"/>
    <property type="match status" value="1"/>
</dbReference>
<dbReference type="Proteomes" id="UP000575083">
    <property type="component" value="Unassembled WGS sequence"/>
</dbReference>
<keyword evidence="5" id="KW-1185">Reference proteome</keyword>
<accession>A0A7X0PDX5</accession>
<protein>
    <submittedName>
        <fullName evidence="4">Xanthine dehydrogenase YagR molybdenum-binding subunit</fullName>
        <ecNumber evidence="4">1.17.1.4</ecNumber>
    </submittedName>
</protein>
<reference evidence="4 5" key="1">
    <citation type="submission" date="2020-08" db="EMBL/GenBank/DDBJ databases">
        <title>Functional genomics of gut bacteria from endangered species of beetles.</title>
        <authorList>
            <person name="Carlos-Shanley C."/>
        </authorList>
    </citation>
    <scope>NUCLEOTIDE SEQUENCE [LARGE SCALE GENOMIC DNA]</scope>
    <source>
        <strain evidence="4 5">S00198</strain>
    </source>
</reference>
<dbReference type="GO" id="GO:0005506">
    <property type="term" value="F:iron ion binding"/>
    <property type="evidence" value="ECO:0007669"/>
    <property type="project" value="InterPro"/>
</dbReference>
<dbReference type="Pfam" id="PF02738">
    <property type="entry name" value="MoCoBD_1"/>
    <property type="match status" value="1"/>
</dbReference>
<keyword evidence="2 4" id="KW-0560">Oxidoreductase</keyword>
<evidence type="ECO:0000313" key="5">
    <source>
        <dbReference type="Proteomes" id="UP000575083"/>
    </source>
</evidence>
<dbReference type="RefSeq" id="WP_184857210.1">
    <property type="nucleotide sequence ID" value="NZ_JACHLK010000004.1"/>
</dbReference>
<dbReference type="InterPro" id="IPR008274">
    <property type="entry name" value="AldOxase/xan_DH_MoCoBD1"/>
</dbReference>
<evidence type="ECO:0000256" key="1">
    <source>
        <dbReference type="ARBA" id="ARBA00022505"/>
    </source>
</evidence>
<dbReference type="EMBL" id="JACHLK010000004">
    <property type="protein sequence ID" value="MBB6559792.1"/>
    <property type="molecule type" value="Genomic_DNA"/>
</dbReference>
<organism evidence="4 5">
    <name type="scientific">Acidovorax soli</name>
    <dbReference type="NCBI Taxonomy" id="592050"/>
    <lineage>
        <taxon>Bacteria</taxon>
        <taxon>Pseudomonadati</taxon>
        <taxon>Pseudomonadota</taxon>
        <taxon>Betaproteobacteria</taxon>
        <taxon>Burkholderiales</taxon>
        <taxon>Comamonadaceae</taxon>
        <taxon>Acidovorax</taxon>
    </lineage>
</organism>
<dbReference type="InterPro" id="IPR037165">
    <property type="entry name" value="AldOxase/xan_DH_Mopterin-bd_sf"/>
</dbReference>
<dbReference type="GO" id="GO:0004854">
    <property type="term" value="F:xanthine dehydrogenase activity"/>
    <property type="evidence" value="ECO:0007669"/>
    <property type="project" value="UniProtKB-EC"/>
</dbReference>
<dbReference type="EC" id="1.17.1.4" evidence="4"/>
<evidence type="ECO:0000256" key="2">
    <source>
        <dbReference type="ARBA" id="ARBA00023002"/>
    </source>
</evidence>
<feature type="domain" description="Aldehyde oxidase/xanthine dehydrogenase a/b hammerhead" evidence="3">
    <location>
        <begin position="26"/>
        <end position="138"/>
    </location>
</feature>
<dbReference type="SUPFAM" id="SSF56003">
    <property type="entry name" value="Molybdenum cofactor-binding domain"/>
    <property type="match status" value="1"/>
</dbReference>
<comment type="caution">
    <text evidence="4">The sequence shown here is derived from an EMBL/GenBank/DDBJ whole genome shotgun (WGS) entry which is preliminary data.</text>
</comment>
<dbReference type="InterPro" id="IPR016208">
    <property type="entry name" value="Ald_Oxase/xanthine_DH-like"/>
</dbReference>
<proteinExistence type="predicted"/>
<dbReference type="AlphaFoldDB" id="A0A7X0PDX5"/>
<gene>
    <name evidence="4" type="ORF">HNP48_002464</name>
</gene>
<dbReference type="SUPFAM" id="SSF54665">
    <property type="entry name" value="CO dehydrogenase molybdoprotein N-domain-like"/>
    <property type="match status" value="1"/>
</dbReference>
<dbReference type="Gene3D" id="3.90.1170.50">
    <property type="entry name" value="Aldehyde oxidase/xanthine dehydrogenase, a/b hammerhead"/>
    <property type="match status" value="1"/>
</dbReference>
<dbReference type="PANTHER" id="PTHR11908:SF132">
    <property type="entry name" value="ALDEHYDE OXIDASE 1-RELATED"/>
    <property type="match status" value="1"/>
</dbReference>
<dbReference type="SMART" id="SM01008">
    <property type="entry name" value="Ald_Xan_dh_C"/>
    <property type="match status" value="1"/>
</dbReference>
<keyword evidence="1" id="KW-0500">Molybdenum</keyword>
<dbReference type="InterPro" id="IPR046867">
    <property type="entry name" value="AldOxase/xan_DH_MoCoBD2"/>
</dbReference>
<dbReference type="Pfam" id="PF01315">
    <property type="entry name" value="Ald_Xan_dh_C"/>
    <property type="match status" value="1"/>
</dbReference>
<dbReference type="Pfam" id="PF20256">
    <property type="entry name" value="MoCoBD_2"/>
    <property type="match status" value="1"/>
</dbReference>
<dbReference type="InterPro" id="IPR000674">
    <property type="entry name" value="Ald_Oxase/Xan_DH_a/b"/>
</dbReference>
<name>A0A7X0PDX5_9BURK</name>
<dbReference type="Gene3D" id="3.30.365.10">
    <property type="entry name" value="Aldehyde oxidase/xanthine dehydrogenase, molybdopterin binding domain"/>
    <property type="match status" value="4"/>
</dbReference>
<evidence type="ECO:0000259" key="3">
    <source>
        <dbReference type="SMART" id="SM01008"/>
    </source>
</evidence>